<evidence type="ECO:0000313" key="12">
    <source>
        <dbReference type="EMBL" id="GAI31228.1"/>
    </source>
</evidence>
<sequence>GVIIANSLTAIIQQYRAQKALESLKKISALTTTVIRDGTQIEIETRELVPGDIIVINQGDKIPADSRLIESINLSINEAPLTGESVSIEKNENIIEKKELPLQKQLNMAFMGTYVATGRGKAIVARTGIRTEIGKISQTLNEMGSIEDIPLTRKMNNFAKWLVIIVFINLSILVIYKLSVLALLDIFTSENIKGELIAAIIRSMNVIPINLPILTTLVMLTGVLNLAKTGVIIRNLSAIESMGRVSVICTDKTGTITKNEMTVIKFWFDDKIYEVSGVGYD</sequence>
<feature type="transmembrane region" description="Helical" evidence="10">
    <location>
        <begin position="161"/>
        <end position="187"/>
    </location>
</feature>
<dbReference type="SUPFAM" id="SSF81665">
    <property type="entry name" value="Calcium ATPase, transmembrane domain M"/>
    <property type="match status" value="1"/>
</dbReference>
<accession>X1MIW7</accession>
<evidence type="ECO:0000256" key="2">
    <source>
        <dbReference type="ARBA" id="ARBA00022475"/>
    </source>
</evidence>
<evidence type="ECO:0000256" key="3">
    <source>
        <dbReference type="ARBA" id="ARBA00022692"/>
    </source>
</evidence>
<proteinExistence type="predicted"/>
<dbReference type="InterPro" id="IPR023299">
    <property type="entry name" value="ATPase_P-typ_cyto_dom_N"/>
</dbReference>
<keyword evidence="4" id="KW-0479">Metal-binding</keyword>
<dbReference type="GO" id="GO:0005524">
    <property type="term" value="F:ATP binding"/>
    <property type="evidence" value="ECO:0007669"/>
    <property type="project" value="UniProtKB-KW"/>
</dbReference>
<keyword evidence="5" id="KW-0547">Nucleotide-binding</keyword>
<dbReference type="GO" id="GO:0098662">
    <property type="term" value="P:inorganic cation transmembrane transport"/>
    <property type="evidence" value="ECO:0007669"/>
    <property type="project" value="UniProtKB-ARBA"/>
</dbReference>
<dbReference type="Pfam" id="PF00122">
    <property type="entry name" value="E1-E2_ATPase"/>
    <property type="match status" value="1"/>
</dbReference>
<dbReference type="NCBIfam" id="TIGR01494">
    <property type="entry name" value="ATPase_P-type"/>
    <property type="match status" value="1"/>
</dbReference>
<evidence type="ECO:0000256" key="5">
    <source>
        <dbReference type="ARBA" id="ARBA00022741"/>
    </source>
</evidence>
<evidence type="ECO:0000256" key="9">
    <source>
        <dbReference type="ARBA" id="ARBA00023136"/>
    </source>
</evidence>
<organism evidence="12">
    <name type="scientific">marine sediment metagenome</name>
    <dbReference type="NCBI Taxonomy" id="412755"/>
    <lineage>
        <taxon>unclassified sequences</taxon>
        <taxon>metagenomes</taxon>
        <taxon>ecological metagenomes</taxon>
    </lineage>
</organism>
<keyword evidence="9 10" id="KW-0472">Membrane</keyword>
<dbReference type="AlphaFoldDB" id="X1MIW7"/>
<dbReference type="GO" id="GO:0046873">
    <property type="term" value="F:metal ion transmembrane transporter activity"/>
    <property type="evidence" value="ECO:0007669"/>
    <property type="project" value="UniProtKB-ARBA"/>
</dbReference>
<dbReference type="InterPro" id="IPR023214">
    <property type="entry name" value="HAD_sf"/>
</dbReference>
<feature type="non-terminal residue" evidence="12">
    <location>
        <position position="1"/>
    </location>
</feature>
<reference evidence="12" key="1">
    <citation type="journal article" date="2014" name="Front. Microbiol.">
        <title>High frequency of phylogenetically diverse reductive dehalogenase-homologous genes in deep subseafloor sedimentary metagenomes.</title>
        <authorList>
            <person name="Kawai M."/>
            <person name="Futagami T."/>
            <person name="Toyoda A."/>
            <person name="Takaki Y."/>
            <person name="Nishi S."/>
            <person name="Hori S."/>
            <person name="Arai W."/>
            <person name="Tsubouchi T."/>
            <person name="Morono Y."/>
            <person name="Uchiyama I."/>
            <person name="Ito T."/>
            <person name="Fujiyama A."/>
            <person name="Inagaki F."/>
            <person name="Takami H."/>
        </authorList>
    </citation>
    <scope>NUCLEOTIDE SEQUENCE</scope>
    <source>
        <strain evidence="12">Expedition CK06-06</strain>
    </source>
</reference>
<keyword evidence="8 10" id="KW-1133">Transmembrane helix</keyword>
<dbReference type="InterPro" id="IPR001757">
    <property type="entry name" value="P_typ_ATPase"/>
</dbReference>
<evidence type="ECO:0000256" key="6">
    <source>
        <dbReference type="ARBA" id="ARBA00022840"/>
    </source>
</evidence>
<dbReference type="Gene3D" id="3.40.1110.10">
    <property type="entry name" value="Calcium-transporting ATPase, cytoplasmic domain N"/>
    <property type="match status" value="1"/>
</dbReference>
<keyword evidence="2" id="KW-1003">Cell membrane</keyword>
<gene>
    <name evidence="12" type="ORF">S06H3_30790</name>
</gene>
<dbReference type="InterPro" id="IPR023298">
    <property type="entry name" value="ATPase_P-typ_TM_dom_sf"/>
</dbReference>
<dbReference type="Gene3D" id="2.70.150.10">
    <property type="entry name" value="Calcium-transporting ATPase, cytoplasmic transduction domain A"/>
    <property type="match status" value="1"/>
</dbReference>
<dbReference type="SUPFAM" id="SSF81653">
    <property type="entry name" value="Calcium ATPase, transduction domain A"/>
    <property type="match status" value="1"/>
</dbReference>
<dbReference type="EMBL" id="BARV01018164">
    <property type="protein sequence ID" value="GAI31228.1"/>
    <property type="molecule type" value="Genomic_DNA"/>
</dbReference>
<dbReference type="GO" id="GO:0046872">
    <property type="term" value="F:metal ion binding"/>
    <property type="evidence" value="ECO:0007669"/>
    <property type="project" value="UniProtKB-KW"/>
</dbReference>
<feature type="transmembrane region" description="Helical" evidence="10">
    <location>
        <begin position="207"/>
        <end position="227"/>
    </location>
</feature>
<comment type="subcellular location">
    <subcellularLocation>
        <location evidence="1">Cell membrane</location>
        <topology evidence="1">Multi-pass membrane protein</topology>
    </subcellularLocation>
</comment>
<keyword evidence="6" id="KW-0067">ATP-binding</keyword>
<dbReference type="GO" id="GO:0016887">
    <property type="term" value="F:ATP hydrolysis activity"/>
    <property type="evidence" value="ECO:0007669"/>
    <property type="project" value="InterPro"/>
</dbReference>
<evidence type="ECO:0000259" key="11">
    <source>
        <dbReference type="Pfam" id="PF00122"/>
    </source>
</evidence>
<evidence type="ECO:0000256" key="10">
    <source>
        <dbReference type="SAM" id="Phobius"/>
    </source>
</evidence>
<keyword evidence="3 10" id="KW-0812">Transmembrane</keyword>
<dbReference type="InterPro" id="IPR018303">
    <property type="entry name" value="ATPase_P-typ_P_site"/>
</dbReference>
<protein>
    <recommendedName>
        <fullName evidence="11">P-type ATPase A domain-containing protein</fullName>
    </recommendedName>
</protein>
<dbReference type="GO" id="GO:0005886">
    <property type="term" value="C:plasma membrane"/>
    <property type="evidence" value="ECO:0007669"/>
    <property type="project" value="UniProtKB-SubCell"/>
</dbReference>
<dbReference type="PRINTS" id="PR00119">
    <property type="entry name" value="CATATPASE"/>
</dbReference>
<keyword evidence="7" id="KW-1278">Translocase</keyword>
<dbReference type="GO" id="GO:0019829">
    <property type="term" value="F:ATPase-coupled monoatomic cation transmembrane transporter activity"/>
    <property type="evidence" value="ECO:0007669"/>
    <property type="project" value="UniProtKB-ARBA"/>
</dbReference>
<feature type="domain" description="P-type ATPase A" evidence="11">
    <location>
        <begin position="29"/>
        <end position="140"/>
    </location>
</feature>
<dbReference type="Gene3D" id="1.20.1110.10">
    <property type="entry name" value="Calcium-transporting ATPase, transmembrane domain"/>
    <property type="match status" value="1"/>
</dbReference>
<evidence type="ECO:0000256" key="4">
    <source>
        <dbReference type="ARBA" id="ARBA00022723"/>
    </source>
</evidence>
<comment type="caution">
    <text evidence="12">The sequence shown here is derived from an EMBL/GenBank/DDBJ whole genome shotgun (WGS) entry which is preliminary data.</text>
</comment>
<evidence type="ECO:0000256" key="8">
    <source>
        <dbReference type="ARBA" id="ARBA00022989"/>
    </source>
</evidence>
<dbReference type="PROSITE" id="PS00154">
    <property type="entry name" value="ATPASE_E1_E2"/>
    <property type="match status" value="1"/>
</dbReference>
<evidence type="ECO:0000256" key="7">
    <source>
        <dbReference type="ARBA" id="ARBA00022967"/>
    </source>
</evidence>
<dbReference type="InterPro" id="IPR008250">
    <property type="entry name" value="ATPase_P-typ_transduc_dom_A_sf"/>
</dbReference>
<dbReference type="PANTHER" id="PTHR42861">
    <property type="entry name" value="CALCIUM-TRANSPORTING ATPASE"/>
    <property type="match status" value="1"/>
</dbReference>
<dbReference type="InterPro" id="IPR059000">
    <property type="entry name" value="ATPase_P-type_domA"/>
</dbReference>
<feature type="non-terminal residue" evidence="12">
    <location>
        <position position="281"/>
    </location>
</feature>
<dbReference type="Gene3D" id="3.40.50.1000">
    <property type="entry name" value="HAD superfamily/HAD-like"/>
    <property type="match status" value="1"/>
</dbReference>
<name>X1MIW7_9ZZZZ</name>
<evidence type="ECO:0000256" key="1">
    <source>
        <dbReference type="ARBA" id="ARBA00004651"/>
    </source>
</evidence>
<dbReference type="FunFam" id="2.70.150.10:FF:000016">
    <property type="entry name" value="Calcium-transporting P-type ATPase putative"/>
    <property type="match status" value="1"/>
</dbReference>
<dbReference type="GO" id="GO:0015662">
    <property type="term" value="F:P-type ion transporter activity"/>
    <property type="evidence" value="ECO:0007669"/>
    <property type="project" value="UniProtKB-ARBA"/>
</dbReference>